<organism evidence="10 11">
    <name type="scientific">Rhizopus oryzae</name>
    <name type="common">Mucormycosis agent</name>
    <name type="synonym">Rhizopus arrhizus var. delemar</name>
    <dbReference type="NCBI Taxonomy" id="64495"/>
    <lineage>
        <taxon>Eukaryota</taxon>
        <taxon>Fungi</taxon>
        <taxon>Fungi incertae sedis</taxon>
        <taxon>Mucoromycota</taxon>
        <taxon>Mucoromycotina</taxon>
        <taxon>Mucoromycetes</taxon>
        <taxon>Mucorales</taxon>
        <taxon>Mucorineae</taxon>
        <taxon>Rhizopodaceae</taxon>
        <taxon>Rhizopus</taxon>
    </lineage>
</organism>
<dbReference type="PANTHER" id="PTHR10589">
    <property type="entry name" value="UBIQUITIN CARBOXYL-TERMINAL HYDROLASE"/>
    <property type="match status" value="1"/>
</dbReference>
<evidence type="ECO:0000313" key="10">
    <source>
        <dbReference type="EMBL" id="KAG1312997.1"/>
    </source>
</evidence>
<dbReference type="Gene3D" id="3.40.532.10">
    <property type="entry name" value="Peptidase C12, ubiquitin carboxyl-terminal hydrolase"/>
    <property type="match status" value="1"/>
</dbReference>
<dbReference type="Pfam" id="PF01088">
    <property type="entry name" value="Peptidase_C12"/>
    <property type="match status" value="1"/>
</dbReference>
<dbReference type="GO" id="GO:0004843">
    <property type="term" value="F:cysteine-type deubiquitinase activity"/>
    <property type="evidence" value="ECO:0007669"/>
    <property type="project" value="UniProtKB-UniRule"/>
</dbReference>
<evidence type="ECO:0000256" key="3">
    <source>
        <dbReference type="ARBA" id="ARBA00022670"/>
    </source>
</evidence>
<evidence type="ECO:0000256" key="6">
    <source>
        <dbReference type="ARBA" id="ARBA00022807"/>
    </source>
</evidence>
<keyword evidence="4 7" id="KW-0833">Ubl conjugation pathway</keyword>
<keyword evidence="11" id="KW-1185">Reference proteome</keyword>
<dbReference type="Proteomes" id="UP000716291">
    <property type="component" value="Unassembled WGS sequence"/>
</dbReference>
<evidence type="ECO:0000256" key="2">
    <source>
        <dbReference type="ARBA" id="ARBA00012759"/>
    </source>
</evidence>
<dbReference type="InterPro" id="IPR038765">
    <property type="entry name" value="Papain-like_cys_pep_sf"/>
</dbReference>
<comment type="similarity">
    <text evidence="7">Belongs to the peptidase C12 family.</text>
</comment>
<name>A0A9P6XG93_RHIOR</name>
<dbReference type="SUPFAM" id="SSF54001">
    <property type="entry name" value="Cysteine proteinases"/>
    <property type="match status" value="1"/>
</dbReference>
<dbReference type="GO" id="GO:0005737">
    <property type="term" value="C:cytoplasm"/>
    <property type="evidence" value="ECO:0007669"/>
    <property type="project" value="TreeGrafter"/>
</dbReference>
<dbReference type="InterPro" id="IPR036959">
    <property type="entry name" value="Peptidase_C12_UCH_sf"/>
</dbReference>
<evidence type="ECO:0000256" key="7">
    <source>
        <dbReference type="PROSITE-ProRule" id="PRU01393"/>
    </source>
</evidence>
<feature type="active site" description="Nucleophile" evidence="7">
    <location>
        <position position="87"/>
    </location>
</feature>
<dbReference type="GO" id="GO:0016579">
    <property type="term" value="P:protein deubiquitination"/>
    <property type="evidence" value="ECO:0007669"/>
    <property type="project" value="TreeGrafter"/>
</dbReference>
<dbReference type="EMBL" id="JAANQT010000229">
    <property type="protein sequence ID" value="KAG1312997.1"/>
    <property type="molecule type" value="Genomic_DNA"/>
</dbReference>
<evidence type="ECO:0000259" key="9">
    <source>
        <dbReference type="PROSITE" id="PS52048"/>
    </source>
</evidence>
<feature type="domain" description="UCH catalytic" evidence="9">
    <location>
        <begin position="1"/>
        <end position="233"/>
    </location>
</feature>
<feature type="site" description="Important for enzyme activity" evidence="7">
    <location>
        <position position="187"/>
    </location>
</feature>
<dbReference type="InterPro" id="IPR001578">
    <property type="entry name" value="Peptidase_C12_UCH"/>
</dbReference>
<dbReference type="OrthoDB" id="1924260at2759"/>
<dbReference type="AlphaFoldDB" id="A0A9P6XG93"/>
<comment type="caution">
    <text evidence="10">The sequence shown here is derived from an EMBL/GenBank/DDBJ whole genome shotgun (WGS) entry which is preliminary data.</text>
</comment>
<dbReference type="EC" id="3.4.19.12" evidence="2 7"/>
<dbReference type="GO" id="GO:0006511">
    <property type="term" value="P:ubiquitin-dependent protein catabolic process"/>
    <property type="evidence" value="ECO:0007669"/>
    <property type="project" value="UniProtKB-UniRule"/>
</dbReference>
<sequence length="423" mass="48855">MSFDLINIANQDESWALLPSDPEYGVKDVKVQEVYSLDFDYLKAESPVYGFIFASECREEELPNDFDEHDPAAEFIIYTTQIITNICGTLALLAVLFNVDIYRGELLESFLDFTKDFSPINRGMALGNSPTIRNIHHAYASSKHEGDCYTMDLDTDDLADSNQELTEAENYHYVSYIYKIGYIWELDGLKGRPIKLTACAEESWIDALKPILERRMNASNDEEIAFSLMAITHDPLSSKKEELRIYNDCLHQINQVKGLEKQEIQISMNEFFNTCPNNDISGSRIMQELWLATIWHQDYVIMEKTTELNSIKESLNCEINLAERDSQEATADILRQKFDYFAFLEQLFRVAHEKNVLEQCEEYTKVTHIPKRRGRKPNLDKQKRPYERKHAPKEKKSSAKQGVTEKITKGRRGRKPRSATVLA</sequence>
<keyword evidence="6 7" id="KW-0788">Thiol protease</keyword>
<feature type="site" description="Transition state stabilizer" evidence="7">
    <location>
        <position position="81"/>
    </location>
</feature>
<dbReference type="PANTHER" id="PTHR10589:SF29">
    <property type="entry name" value="UBIQUITIN CARBOXYL-TERMINAL HYDROLASE"/>
    <property type="match status" value="1"/>
</dbReference>
<evidence type="ECO:0000256" key="5">
    <source>
        <dbReference type="ARBA" id="ARBA00022801"/>
    </source>
</evidence>
<evidence type="ECO:0000256" key="4">
    <source>
        <dbReference type="ARBA" id="ARBA00022786"/>
    </source>
</evidence>
<keyword evidence="5 7" id="KW-0378">Hydrolase</keyword>
<keyword evidence="3 7" id="KW-0645">Protease</keyword>
<comment type="catalytic activity">
    <reaction evidence="1 7">
        <text>Thiol-dependent hydrolysis of ester, thioester, amide, peptide and isopeptide bonds formed by the C-terminal Gly of ubiquitin (a 76-residue protein attached to proteins as an intracellular targeting signal).</text>
        <dbReference type="EC" id="3.4.19.12"/>
    </reaction>
</comment>
<feature type="region of interest" description="Disordered" evidence="8">
    <location>
        <begin position="369"/>
        <end position="423"/>
    </location>
</feature>
<evidence type="ECO:0000256" key="1">
    <source>
        <dbReference type="ARBA" id="ARBA00000707"/>
    </source>
</evidence>
<gene>
    <name evidence="10" type="ORF">G6F64_002579</name>
</gene>
<dbReference type="PROSITE" id="PS52048">
    <property type="entry name" value="UCH_DOMAIN"/>
    <property type="match status" value="1"/>
</dbReference>
<proteinExistence type="inferred from homology"/>
<evidence type="ECO:0000256" key="8">
    <source>
        <dbReference type="SAM" id="MobiDB-lite"/>
    </source>
</evidence>
<feature type="active site" description="Proton donor" evidence="7">
    <location>
        <position position="172"/>
    </location>
</feature>
<evidence type="ECO:0000313" key="11">
    <source>
        <dbReference type="Proteomes" id="UP000716291"/>
    </source>
</evidence>
<reference evidence="10" key="1">
    <citation type="journal article" date="2020" name="Microb. Genom.">
        <title>Genetic diversity of clinical and environmental Mucorales isolates obtained from an investigation of mucormycosis cases among solid organ transplant recipients.</title>
        <authorList>
            <person name="Nguyen M.H."/>
            <person name="Kaul D."/>
            <person name="Muto C."/>
            <person name="Cheng S.J."/>
            <person name="Richter R.A."/>
            <person name="Bruno V.M."/>
            <person name="Liu G."/>
            <person name="Beyhan S."/>
            <person name="Sundermann A.J."/>
            <person name="Mounaud S."/>
            <person name="Pasculle A.W."/>
            <person name="Nierman W.C."/>
            <person name="Driscoll E."/>
            <person name="Cumbie R."/>
            <person name="Clancy C.J."/>
            <person name="Dupont C.L."/>
        </authorList>
    </citation>
    <scope>NUCLEOTIDE SEQUENCE</scope>
    <source>
        <strain evidence="10">GL11</strain>
    </source>
</reference>
<feature type="compositionally biased region" description="Basic and acidic residues" evidence="8">
    <location>
        <begin position="377"/>
        <end position="397"/>
    </location>
</feature>
<protein>
    <recommendedName>
        <fullName evidence="2 7">ubiquitinyl hydrolase 1</fullName>
        <ecNumber evidence="2 7">3.4.19.12</ecNumber>
    </recommendedName>
</protein>
<accession>A0A9P6XG93</accession>